<organism evidence="1 2">
    <name type="scientific">Stylonychia lemnae</name>
    <name type="common">Ciliate</name>
    <dbReference type="NCBI Taxonomy" id="5949"/>
    <lineage>
        <taxon>Eukaryota</taxon>
        <taxon>Sar</taxon>
        <taxon>Alveolata</taxon>
        <taxon>Ciliophora</taxon>
        <taxon>Intramacronucleata</taxon>
        <taxon>Spirotrichea</taxon>
        <taxon>Stichotrichia</taxon>
        <taxon>Sporadotrichida</taxon>
        <taxon>Oxytrichidae</taxon>
        <taxon>Stylonychinae</taxon>
        <taxon>Stylonychia</taxon>
    </lineage>
</organism>
<dbReference type="InterPro" id="IPR011050">
    <property type="entry name" value="Pectin_lyase_fold/virulence"/>
</dbReference>
<evidence type="ECO:0000313" key="2">
    <source>
        <dbReference type="Proteomes" id="UP000039865"/>
    </source>
</evidence>
<sequence length="460" mass="52509">MKGAAIYLNGSSNVEFIDMWLEQLYAYDKGGFLYVEYSSNLISNSEAQSNESTLDNQLANQSKISLIRGNFLALYALNMGGGLFIDSELIEIYFTNIYQYTSNSKNGGFIYLQKAKSLTIADSNFRNYQGYNGAFIQSESSNTVISIERSNFKQNSNPIYEDPLDSNPTVDYSYDEYGAIYIKKAESVTFKNNKFYNHYFKKYGAVAFLEQTKFYDNGSTYFNTLSEIGAIYFNQTYDVELSFLNIEENMSLTGATGLHFEQVNGDVKLTNVTIYKSSGAKGAICYQNYENSNAIVSNQLLLTNVSIINSGAQYHAGIYYFHQNGIFITRNLFLLFVESQYLGVIAVQSARMVEFHDTIVTETRSIEGGIFLYAENVRESVYIGQIRIQNMPQVIFTTLRRNLAFWHQNYRFYYSMMTVNPYSLITIRGGIQAYINNLILKSAIFEDGNREIIRIDQFLL</sequence>
<keyword evidence="2" id="KW-1185">Reference proteome</keyword>
<dbReference type="AlphaFoldDB" id="A0A078BAB0"/>
<reference evidence="1 2" key="1">
    <citation type="submission" date="2014-06" db="EMBL/GenBank/DDBJ databases">
        <authorList>
            <person name="Swart Estienne"/>
        </authorList>
    </citation>
    <scope>NUCLEOTIDE SEQUENCE [LARGE SCALE GENOMIC DNA]</scope>
    <source>
        <strain evidence="1 2">130c</strain>
    </source>
</reference>
<evidence type="ECO:0000313" key="1">
    <source>
        <dbReference type="EMBL" id="CDW91480.1"/>
    </source>
</evidence>
<dbReference type="Proteomes" id="UP000039865">
    <property type="component" value="Unassembled WGS sequence"/>
</dbReference>
<gene>
    <name evidence="1" type="primary">Contig9418.g10074</name>
    <name evidence="1" type="ORF">STYLEM_20635</name>
</gene>
<dbReference type="EMBL" id="CCKQ01019468">
    <property type="protein sequence ID" value="CDW91480.1"/>
    <property type="molecule type" value="Genomic_DNA"/>
</dbReference>
<dbReference type="InParanoid" id="A0A078BAB0"/>
<evidence type="ECO:0008006" key="3">
    <source>
        <dbReference type="Google" id="ProtNLM"/>
    </source>
</evidence>
<protein>
    <recommendedName>
        <fullName evidence="3">Right handed beta helix domain-containing protein</fullName>
    </recommendedName>
</protein>
<proteinExistence type="predicted"/>
<dbReference type="SUPFAM" id="SSF51126">
    <property type="entry name" value="Pectin lyase-like"/>
    <property type="match status" value="1"/>
</dbReference>
<accession>A0A078BAB0</accession>
<name>A0A078BAB0_STYLE</name>